<evidence type="ECO:0000313" key="2">
    <source>
        <dbReference type="EMBL" id="MFC4612805.1"/>
    </source>
</evidence>
<proteinExistence type="predicted"/>
<reference evidence="3" key="1">
    <citation type="journal article" date="2019" name="Int. J. Syst. Evol. Microbiol.">
        <title>The Global Catalogue of Microorganisms (GCM) 10K type strain sequencing project: providing services to taxonomists for standard genome sequencing and annotation.</title>
        <authorList>
            <consortium name="The Broad Institute Genomics Platform"/>
            <consortium name="The Broad Institute Genome Sequencing Center for Infectious Disease"/>
            <person name="Wu L."/>
            <person name="Ma J."/>
        </authorList>
    </citation>
    <scope>NUCLEOTIDE SEQUENCE [LARGE SCALE GENOMIC DNA]</scope>
    <source>
        <strain evidence="3">CGMCC 4.7139</strain>
    </source>
</reference>
<protein>
    <recommendedName>
        <fullName evidence="4">Secreted protein</fullName>
    </recommendedName>
</protein>
<comment type="caution">
    <text evidence="2">The sequence shown here is derived from an EMBL/GenBank/DDBJ whole genome shotgun (WGS) entry which is preliminary data.</text>
</comment>
<dbReference type="Proteomes" id="UP001595993">
    <property type="component" value="Unassembled WGS sequence"/>
</dbReference>
<name>A0ABV9GHY7_9ACTN</name>
<feature type="chain" id="PRO_5045220229" description="Secreted protein" evidence="1">
    <location>
        <begin position="26"/>
        <end position="203"/>
    </location>
</feature>
<gene>
    <name evidence="2" type="ORF">ACFO9E_34405</name>
</gene>
<keyword evidence="3" id="KW-1185">Reference proteome</keyword>
<evidence type="ECO:0000256" key="1">
    <source>
        <dbReference type="SAM" id="SignalP"/>
    </source>
</evidence>
<dbReference type="RefSeq" id="WP_381203188.1">
    <property type="nucleotide sequence ID" value="NZ_JBHSFE010000038.1"/>
</dbReference>
<evidence type="ECO:0000313" key="3">
    <source>
        <dbReference type="Proteomes" id="UP001595993"/>
    </source>
</evidence>
<feature type="signal peptide" evidence="1">
    <location>
        <begin position="1"/>
        <end position="25"/>
    </location>
</feature>
<dbReference type="EMBL" id="JBHSFE010000038">
    <property type="protein sequence ID" value="MFC4612805.1"/>
    <property type="molecule type" value="Genomic_DNA"/>
</dbReference>
<organism evidence="2 3">
    <name type="scientific">Streptomyces maoxianensis</name>
    <dbReference type="NCBI Taxonomy" id="1459942"/>
    <lineage>
        <taxon>Bacteria</taxon>
        <taxon>Bacillati</taxon>
        <taxon>Actinomycetota</taxon>
        <taxon>Actinomycetes</taxon>
        <taxon>Kitasatosporales</taxon>
        <taxon>Streptomycetaceae</taxon>
        <taxon>Streptomyces</taxon>
    </lineage>
</organism>
<accession>A0ABV9GHY7</accession>
<keyword evidence="1" id="KW-0732">Signal</keyword>
<evidence type="ECO:0008006" key="4">
    <source>
        <dbReference type="Google" id="ProtNLM"/>
    </source>
</evidence>
<sequence>MQLRTIARSQTAWIAAGAATVGLLAAGYASPAAGQETVKSPATVSAASMKSDPKDSAASVTTVAGVPISPTATSTTRTTAASDPQAVQATSNLCGSGYYLQYAEQLPDERRWGTLFTYQKNVAPFNSCAIFDNNLGTTKYMKLKLCPNDLSKPCSVDEGNFSQYAGPVRVTDGLCAKVTAIMKNSTTSTTALINRQFYVPPCN</sequence>